<evidence type="ECO:0000313" key="2">
    <source>
        <dbReference type="Proteomes" id="UP000247099"/>
    </source>
</evidence>
<accession>A0A317ZEK5</accession>
<protein>
    <submittedName>
        <fullName evidence="1">Uncharacterized protein</fullName>
    </submittedName>
</protein>
<dbReference type="AlphaFoldDB" id="A0A317ZEK5"/>
<name>A0A317ZEK5_9BACT</name>
<proteinExistence type="predicted"/>
<organism evidence="1 2">
    <name type="scientific">Coraliomargarita sinensis</name>
    <dbReference type="NCBI Taxonomy" id="2174842"/>
    <lineage>
        <taxon>Bacteria</taxon>
        <taxon>Pseudomonadati</taxon>
        <taxon>Verrucomicrobiota</taxon>
        <taxon>Opitutia</taxon>
        <taxon>Puniceicoccales</taxon>
        <taxon>Coraliomargaritaceae</taxon>
        <taxon>Coraliomargarita</taxon>
    </lineage>
</organism>
<gene>
    <name evidence="1" type="ORF">DDZ13_09650</name>
</gene>
<evidence type="ECO:0000313" key="1">
    <source>
        <dbReference type="EMBL" id="PXA03894.1"/>
    </source>
</evidence>
<reference evidence="1 2" key="1">
    <citation type="submission" date="2018-05" db="EMBL/GenBank/DDBJ databases">
        <title>Coraliomargarita sinensis sp. nov., isolated from a marine solar saltern.</title>
        <authorList>
            <person name="Zhou L.Y."/>
        </authorList>
    </citation>
    <scope>NUCLEOTIDE SEQUENCE [LARGE SCALE GENOMIC DNA]</scope>
    <source>
        <strain evidence="1 2">WN38</strain>
    </source>
</reference>
<comment type="caution">
    <text evidence="1">The sequence shown here is derived from an EMBL/GenBank/DDBJ whole genome shotgun (WGS) entry which is preliminary data.</text>
</comment>
<dbReference type="InParanoid" id="A0A317ZEK5"/>
<sequence length="117" mass="13705">MRYFVGYPQKQHTNLMSMRDALILSGQSWADRKDKTFPNVGLAWLEPTGPWEGQKLGFFKALRHSHWIGLYKEHVFDVNECRWFDIQNWEESVATKWIAACPNATGWKIRSSLEIFG</sequence>
<dbReference type="Proteomes" id="UP000247099">
    <property type="component" value="Unassembled WGS sequence"/>
</dbReference>
<dbReference type="EMBL" id="QHJQ01000006">
    <property type="protein sequence ID" value="PXA03894.1"/>
    <property type="molecule type" value="Genomic_DNA"/>
</dbReference>
<keyword evidence="2" id="KW-1185">Reference proteome</keyword>